<protein>
    <submittedName>
        <fullName evidence="5">Ferritin Dps family protein</fullName>
    </submittedName>
</protein>
<dbReference type="Proteomes" id="UP000000450">
    <property type="component" value="Chromosome"/>
</dbReference>
<dbReference type="PANTHER" id="PTHR30295:SF1">
    <property type="entry name" value="DNA PROTECTION DURING STARVATION PROTEIN"/>
    <property type="match status" value="1"/>
</dbReference>
<name>A0A9J9UBL9_ACIET</name>
<evidence type="ECO:0000256" key="2">
    <source>
        <dbReference type="ARBA" id="ARBA00023004"/>
    </source>
</evidence>
<dbReference type="KEGG" id="dia:Dtpsy_2836"/>
<keyword evidence="6" id="KW-1185">Reference proteome</keyword>
<organism evidence="5 6">
    <name type="scientific">Acidovorax ebreus (strain TPSY)</name>
    <name type="common">Diaphorobacter sp. (strain TPSY)</name>
    <dbReference type="NCBI Taxonomy" id="535289"/>
    <lineage>
        <taxon>Bacteria</taxon>
        <taxon>Pseudomonadati</taxon>
        <taxon>Pseudomonadota</taxon>
        <taxon>Betaproteobacteria</taxon>
        <taxon>Burkholderiales</taxon>
        <taxon>Comamonadaceae</taxon>
        <taxon>Diaphorobacter</taxon>
    </lineage>
</organism>
<dbReference type="GO" id="GO:0004322">
    <property type="term" value="F:ferroxidase activity"/>
    <property type="evidence" value="ECO:0007669"/>
    <property type="project" value="TreeGrafter"/>
</dbReference>
<dbReference type="Gene3D" id="1.20.1260.10">
    <property type="match status" value="1"/>
</dbReference>
<feature type="binding site" evidence="3">
    <location>
        <position position="136"/>
    </location>
    <ligand>
        <name>Fe cation</name>
        <dbReference type="ChEBI" id="CHEBI:24875"/>
    </ligand>
</feature>
<dbReference type="GO" id="GO:0006879">
    <property type="term" value="P:intracellular iron ion homeostasis"/>
    <property type="evidence" value="ECO:0007669"/>
    <property type="project" value="UniProtKB-KW"/>
</dbReference>
<evidence type="ECO:0000313" key="5">
    <source>
        <dbReference type="EMBL" id="ACM34270.1"/>
    </source>
</evidence>
<dbReference type="InterPro" id="IPR009078">
    <property type="entry name" value="Ferritin-like_SF"/>
</dbReference>
<keyword evidence="3" id="KW-0479">Metal-binding</keyword>
<feature type="domain" description="Ferritin-like diiron" evidence="4">
    <location>
        <begin position="36"/>
        <end position="181"/>
    </location>
</feature>
<dbReference type="EMBL" id="CP001392">
    <property type="protein sequence ID" value="ACM34270.1"/>
    <property type="molecule type" value="Genomic_DNA"/>
</dbReference>
<dbReference type="SUPFAM" id="SSF47240">
    <property type="entry name" value="Ferritin-like"/>
    <property type="match status" value="1"/>
</dbReference>
<proteinExistence type="predicted"/>
<evidence type="ECO:0000313" key="6">
    <source>
        <dbReference type="Proteomes" id="UP000000450"/>
    </source>
</evidence>
<feature type="binding site" evidence="3">
    <location>
        <position position="53"/>
    </location>
    <ligand>
        <name>Fe cation</name>
        <dbReference type="ChEBI" id="CHEBI:24875"/>
    </ligand>
</feature>
<reference evidence="5 6" key="1">
    <citation type="journal article" date="2010" name="J. Bacteriol.">
        <title>Completed genome sequence of the anaerobic iron-oxidizing bacterium Acidovorax ebreus strain TPSY.</title>
        <authorList>
            <person name="Byrne-Bailey K.G."/>
            <person name="Weber K.A."/>
            <person name="Chair A.H."/>
            <person name="Bose S."/>
            <person name="Knox T."/>
            <person name="Spanbauer T.L."/>
            <person name="Chertkov O."/>
            <person name="Coates J.D."/>
        </authorList>
    </citation>
    <scope>NUCLEOTIDE SEQUENCE [LARGE SCALE GENOMIC DNA]</scope>
    <source>
        <strain evidence="5 6">TPSY</strain>
    </source>
</reference>
<feature type="binding site" evidence="3">
    <location>
        <position position="168"/>
    </location>
    <ligand>
        <name>Fe cation</name>
        <dbReference type="ChEBI" id="CHEBI:24875"/>
    </ligand>
</feature>
<keyword evidence="1" id="KW-0409">Iron storage</keyword>
<dbReference type="PANTHER" id="PTHR30295">
    <property type="entry name" value="BACTERIOFERRITIN"/>
    <property type="match status" value="1"/>
</dbReference>
<evidence type="ECO:0000256" key="3">
    <source>
        <dbReference type="PIRSR" id="PIRSR018063-50"/>
    </source>
</evidence>
<evidence type="ECO:0000256" key="1">
    <source>
        <dbReference type="ARBA" id="ARBA00022434"/>
    </source>
</evidence>
<dbReference type="GO" id="GO:0008199">
    <property type="term" value="F:ferric iron binding"/>
    <property type="evidence" value="ECO:0007669"/>
    <property type="project" value="InterPro"/>
</dbReference>
<feature type="binding site" evidence="3">
    <location>
        <position position="89"/>
    </location>
    <ligand>
        <name>Fe cation</name>
        <dbReference type="ChEBI" id="CHEBI:24875"/>
    </ligand>
</feature>
<evidence type="ECO:0000259" key="4">
    <source>
        <dbReference type="PROSITE" id="PS50905"/>
    </source>
</evidence>
<dbReference type="InterPro" id="IPR008331">
    <property type="entry name" value="Ferritin_DPS_dom"/>
</dbReference>
<dbReference type="InterPro" id="IPR012347">
    <property type="entry name" value="Ferritin-like"/>
</dbReference>
<accession>A0A9J9UBL9</accession>
<dbReference type="PIRSF" id="PIRSF018063">
    <property type="entry name" value="Ferrtn_UCP018063"/>
    <property type="match status" value="1"/>
</dbReference>
<dbReference type="GO" id="GO:0020037">
    <property type="term" value="F:heme binding"/>
    <property type="evidence" value="ECO:0007669"/>
    <property type="project" value="TreeGrafter"/>
</dbReference>
<dbReference type="AlphaFoldDB" id="A0A9J9UBL9"/>
<dbReference type="InterPro" id="IPR009040">
    <property type="entry name" value="Ferritin-like_diiron"/>
</dbReference>
<feature type="binding site" evidence="3">
    <location>
        <position position="171"/>
    </location>
    <ligand>
        <name>Fe cation</name>
        <dbReference type="ChEBI" id="CHEBI:24875"/>
    </ligand>
</feature>
<gene>
    <name evidence="5" type="ordered locus">Dtpsy_2836</name>
</gene>
<dbReference type="Pfam" id="PF00210">
    <property type="entry name" value="Ferritin"/>
    <property type="match status" value="1"/>
</dbReference>
<dbReference type="CDD" id="cd00657">
    <property type="entry name" value="Ferritin_like"/>
    <property type="match status" value="1"/>
</dbReference>
<dbReference type="GO" id="GO:0005829">
    <property type="term" value="C:cytosol"/>
    <property type="evidence" value="ECO:0007669"/>
    <property type="project" value="TreeGrafter"/>
</dbReference>
<dbReference type="PROSITE" id="PS50905">
    <property type="entry name" value="FERRITIN_LIKE"/>
    <property type="match status" value="1"/>
</dbReference>
<keyword evidence="2 3" id="KW-0408">Iron</keyword>
<sequence length="181" mass="20041">MMHSDTHASALQLDEAALRQAATADLDEGAVTPAYGPHRDAIIALLNDALATELVCVLRYKRHYFTADGRESPAIAAEFLVHANEEAAHADLLAQRIVQLGGSPDFSPSTLLSRSHAQYDESSDLQDMVRANLVAERIAVEAYRQMIQLIGDKDPTTRRMLEGILADEEEHADELKDWLHR</sequence>
<dbReference type="InterPro" id="IPR014490">
    <property type="entry name" value="Dps-like"/>
</dbReference>
<dbReference type="RefSeq" id="WP_011806611.1">
    <property type="nucleotide sequence ID" value="NC_011992.1"/>
</dbReference>